<name>A0A3B3HK61_ORYLA</name>
<dbReference type="InterPro" id="IPR036397">
    <property type="entry name" value="RNaseH_sf"/>
</dbReference>
<accession>A0A3B3HK61</accession>
<dbReference type="Ensembl" id="ENSORLT00000033853.1">
    <property type="protein sequence ID" value="ENSORLP00000032129.1"/>
    <property type="gene ID" value="ENSORLG00000025197.1"/>
</dbReference>
<dbReference type="InParanoid" id="A0A3B3HK61"/>
<sequence length="83" mass="9703">MRSSNFLFMDNNVPRRGARIVTARLWEVGVPCMVWPAMSSDLNPMEDVLDQLNQRLDDCTLSPSDLAEQHMALVEEWYVRFMR</sequence>
<evidence type="ECO:0000313" key="2">
    <source>
        <dbReference type="Proteomes" id="UP000001038"/>
    </source>
</evidence>
<keyword evidence="2" id="KW-1185">Reference proteome</keyword>
<evidence type="ECO:0000313" key="1">
    <source>
        <dbReference type="Ensembl" id="ENSORLP00000032129.1"/>
    </source>
</evidence>
<reference evidence="1" key="3">
    <citation type="submission" date="2025-09" db="UniProtKB">
        <authorList>
            <consortium name="Ensembl"/>
        </authorList>
    </citation>
    <scope>IDENTIFICATION</scope>
    <source>
        <strain evidence="1">Hd-rR</strain>
    </source>
</reference>
<reference evidence="1" key="2">
    <citation type="submission" date="2025-08" db="UniProtKB">
        <authorList>
            <consortium name="Ensembl"/>
        </authorList>
    </citation>
    <scope>IDENTIFICATION</scope>
    <source>
        <strain evidence="1">Hd-rR</strain>
    </source>
</reference>
<protein>
    <recommendedName>
        <fullName evidence="3">Tc1-like transposase DDE domain-containing protein</fullName>
    </recommendedName>
</protein>
<evidence type="ECO:0008006" key="3">
    <source>
        <dbReference type="Google" id="ProtNLM"/>
    </source>
</evidence>
<dbReference type="GO" id="GO:0003676">
    <property type="term" value="F:nucleic acid binding"/>
    <property type="evidence" value="ECO:0007669"/>
    <property type="project" value="InterPro"/>
</dbReference>
<organism evidence="1 2">
    <name type="scientific">Oryzias latipes</name>
    <name type="common">Japanese rice fish</name>
    <name type="synonym">Japanese killifish</name>
    <dbReference type="NCBI Taxonomy" id="8090"/>
    <lineage>
        <taxon>Eukaryota</taxon>
        <taxon>Metazoa</taxon>
        <taxon>Chordata</taxon>
        <taxon>Craniata</taxon>
        <taxon>Vertebrata</taxon>
        <taxon>Euteleostomi</taxon>
        <taxon>Actinopterygii</taxon>
        <taxon>Neopterygii</taxon>
        <taxon>Teleostei</taxon>
        <taxon>Neoteleostei</taxon>
        <taxon>Acanthomorphata</taxon>
        <taxon>Ovalentaria</taxon>
        <taxon>Atherinomorphae</taxon>
        <taxon>Beloniformes</taxon>
        <taxon>Adrianichthyidae</taxon>
        <taxon>Oryziinae</taxon>
        <taxon>Oryzias</taxon>
    </lineage>
</organism>
<proteinExistence type="predicted"/>
<dbReference type="Gene3D" id="3.30.420.10">
    <property type="entry name" value="Ribonuclease H-like superfamily/Ribonuclease H"/>
    <property type="match status" value="1"/>
</dbReference>
<dbReference type="GeneTree" id="ENSGT01030000235357"/>
<reference evidence="1 2" key="1">
    <citation type="journal article" date="2007" name="Nature">
        <title>The medaka draft genome and insights into vertebrate genome evolution.</title>
        <authorList>
            <person name="Kasahara M."/>
            <person name="Naruse K."/>
            <person name="Sasaki S."/>
            <person name="Nakatani Y."/>
            <person name="Qu W."/>
            <person name="Ahsan B."/>
            <person name="Yamada T."/>
            <person name="Nagayasu Y."/>
            <person name="Doi K."/>
            <person name="Kasai Y."/>
            <person name="Jindo T."/>
            <person name="Kobayashi D."/>
            <person name="Shimada A."/>
            <person name="Toyoda A."/>
            <person name="Kuroki Y."/>
            <person name="Fujiyama A."/>
            <person name="Sasaki T."/>
            <person name="Shimizu A."/>
            <person name="Asakawa S."/>
            <person name="Shimizu N."/>
            <person name="Hashimoto S."/>
            <person name="Yang J."/>
            <person name="Lee Y."/>
            <person name="Matsushima K."/>
            <person name="Sugano S."/>
            <person name="Sakaizumi M."/>
            <person name="Narita T."/>
            <person name="Ohishi K."/>
            <person name="Haga S."/>
            <person name="Ohta F."/>
            <person name="Nomoto H."/>
            <person name="Nogata K."/>
            <person name="Morishita T."/>
            <person name="Endo T."/>
            <person name="Shin-I T."/>
            <person name="Takeda H."/>
            <person name="Morishita S."/>
            <person name="Kohara Y."/>
        </authorList>
    </citation>
    <scope>NUCLEOTIDE SEQUENCE [LARGE SCALE GENOMIC DNA]</scope>
    <source>
        <strain evidence="1 2">Hd-rR</strain>
    </source>
</reference>
<dbReference type="AlphaFoldDB" id="A0A3B3HK61"/>
<dbReference type="Proteomes" id="UP000001038">
    <property type="component" value="Chromosome 5"/>
</dbReference>